<name>A0A8S1X5H4_9CILI</name>
<feature type="coiled-coil region" evidence="1">
    <location>
        <begin position="181"/>
        <end position="208"/>
    </location>
</feature>
<keyword evidence="3" id="KW-0732">Signal</keyword>
<evidence type="ECO:0000256" key="3">
    <source>
        <dbReference type="SAM" id="SignalP"/>
    </source>
</evidence>
<feature type="signal peptide" evidence="3">
    <location>
        <begin position="1"/>
        <end position="17"/>
    </location>
</feature>
<dbReference type="OrthoDB" id="305335at2759"/>
<proteinExistence type="predicted"/>
<accession>A0A8S1X5H4</accession>
<evidence type="ECO:0000256" key="2">
    <source>
        <dbReference type="SAM" id="MobiDB-lite"/>
    </source>
</evidence>
<organism evidence="4 5">
    <name type="scientific">Paramecium pentaurelia</name>
    <dbReference type="NCBI Taxonomy" id="43138"/>
    <lineage>
        <taxon>Eukaryota</taxon>
        <taxon>Sar</taxon>
        <taxon>Alveolata</taxon>
        <taxon>Ciliophora</taxon>
        <taxon>Intramacronucleata</taxon>
        <taxon>Oligohymenophorea</taxon>
        <taxon>Peniculida</taxon>
        <taxon>Parameciidae</taxon>
        <taxon>Paramecium</taxon>
    </lineage>
</organism>
<dbReference type="Proteomes" id="UP000689195">
    <property type="component" value="Unassembled WGS sequence"/>
</dbReference>
<reference evidence="4" key="1">
    <citation type="submission" date="2021-01" db="EMBL/GenBank/DDBJ databases">
        <authorList>
            <consortium name="Genoscope - CEA"/>
            <person name="William W."/>
        </authorList>
    </citation>
    <scope>NUCLEOTIDE SEQUENCE</scope>
</reference>
<dbReference type="EMBL" id="CAJJDO010000111">
    <property type="protein sequence ID" value="CAD8196100.1"/>
    <property type="molecule type" value="Genomic_DNA"/>
</dbReference>
<feature type="chain" id="PRO_5035727058" evidence="3">
    <location>
        <begin position="18"/>
        <end position="425"/>
    </location>
</feature>
<dbReference type="AlphaFoldDB" id="A0A8S1X5H4"/>
<keyword evidence="1" id="KW-0175">Coiled coil</keyword>
<feature type="compositionally biased region" description="Low complexity" evidence="2">
    <location>
        <begin position="368"/>
        <end position="378"/>
    </location>
</feature>
<sequence>MRVSILLLTILMMGTLAQDNEVVVQLLAELRQEAVEQLQLLNARFQPIKQAKLDQIAVIQQAISEQKGECYNRQQDVEAKQTEIDLANEYKNWMRARQESNNNRIGVLSTNVCEKNNNSLNKVKNGRVLLRLIAYLRATLQAQLSTSFAEVKENTISEISHIVTAYKEYRKMNMLQTKQEELELNGTIEQLIEMLNQMEREIQDDVANGQNGQVQIGVTFSEFKVRIEKENDIFNRQIEVQDDLITHFQNQLTTLYGRVNKCESRQKEIEYTLLVAQEDLRYDQEWADEDRIRLEEEIELFDWLIKHYQSGNFDDETDGTGNTDNGSIDGSANGQSGLTGDDRDGVIDYTPLKEVSNAWGSEDEGDNHQNGNDNTGNNAEKEDRGDVIDYTPYEEKDLDWDSLLQKKQNKNHRQSKKHHTQKSKK</sequence>
<evidence type="ECO:0000313" key="4">
    <source>
        <dbReference type="EMBL" id="CAD8196100.1"/>
    </source>
</evidence>
<feature type="compositionally biased region" description="Basic residues" evidence="2">
    <location>
        <begin position="407"/>
        <end position="425"/>
    </location>
</feature>
<evidence type="ECO:0000313" key="5">
    <source>
        <dbReference type="Proteomes" id="UP000689195"/>
    </source>
</evidence>
<keyword evidence="5" id="KW-1185">Reference proteome</keyword>
<feature type="compositionally biased region" description="Low complexity" evidence="2">
    <location>
        <begin position="319"/>
        <end position="330"/>
    </location>
</feature>
<protein>
    <submittedName>
        <fullName evidence="4">Uncharacterized protein</fullName>
    </submittedName>
</protein>
<gene>
    <name evidence="4" type="ORF">PPENT_87.1.T1110120</name>
</gene>
<comment type="caution">
    <text evidence="4">The sequence shown here is derived from an EMBL/GenBank/DDBJ whole genome shotgun (WGS) entry which is preliminary data.</text>
</comment>
<feature type="region of interest" description="Disordered" evidence="2">
    <location>
        <begin position="312"/>
        <end position="425"/>
    </location>
</feature>
<evidence type="ECO:0000256" key="1">
    <source>
        <dbReference type="SAM" id="Coils"/>
    </source>
</evidence>